<gene>
    <name evidence="2" type="ORF">L3556_07815</name>
</gene>
<feature type="transmembrane region" description="Helical" evidence="1">
    <location>
        <begin position="43"/>
        <end position="61"/>
    </location>
</feature>
<reference evidence="2" key="1">
    <citation type="journal article" date="2022" name="Genome Biol. Evol.">
        <title>A New Gene Family Diagnostic for Intracellular Biomineralization of Amorphous Ca Carbonates by Cyanobacteria.</title>
        <authorList>
            <person name="Benzerara K."/>
            <person name="Duprat E."/>
            <person name="Bitard-Feildel T."/>
            <person name="Caumes G."/>
            <person name="Cassier-Chauvat C."/>
            <person name="Chauvat F."/>
            <person name="Dezi M."/>
            <person name="Diop S.I."/>
            <person name="Gaschignard G."/>
            <person name="Gorgen S."/>
            <person name="Gugger M."/>
            <person name="Lopez-Garcia P."/>
            <person name="Millet M."/>
            <person name="Skouri-Panet F."/>
            <person name="Moreira D."/>
            <person name="Callebaut I."/>
        </authorList>
    </citation>
    <scope>NUCLEOTIDE SEQUENCE</scope>
    <source>
        <strain evidence="2">G9</strain>
    </source>
</reference>
<keyword evidence="1" id="KW-0472">Membrane</keyword>
<name>A0ABT6EYG8_9SYNE</name>
<comment type="caution">
    <text evidence="2">The sequence shown here is derived from an EMBL/GenBank/DDBJ whole genome shotgun (WGS) entry which is preliminary data.</text>
</comment>
<dbReference type="EMBL" id="JAKKUT010000002">
    <property type="protein sequence ID" value="MDG2990836.1"/>
    <property type="molecule type" value="Genomic_DNA"/>
</dbReference>
<reference evidence="2" key="2">
    <citation type="submission" date="2022-01" db="EMBL/GenBank/DDBJ databases">
        <authorList>
            <person name="Zivanovic Y."/>
            <person name="Moreira D."/>
            <person name="Lopez-Garcia P."/>
        </authorList>
    </citation>
    <scope>NUCLEOTIDE SEQUENCE</scope>
    <source>
        <strain evidence="2">G9</strain>
    </source>
</reference>
<protein>
    <submittedName>
        <fullName evidence="2">DUF58 domain-containing protein</fullName>
    </submittedName>
</protein>
<evidence type="ECO:0000256" key="1">
    <source>
        <dbReference type="SAM" id="Phobius"/>
    </source>
</evidence>
<sequence length="377" mass="42059">MNRLTHANRYLETRWVTPGFGGALLMGLSFFLFAAAVNSMAGWLYVITGVMLALLMVAAITPPRVLKGLAISRLTPAPVHAGDRLSLSIIIENPSGEGRQLLQVQDHVPKTLGTFLEQPPLGAIAELPCHGQYRCDYTFTPEERGVFSWQRVSLRTAAPLGLFWCRRFWQIPMTVVVYPRILTLKTCPLLDQLGQDQTQEWRDRQMHRQLSSDGLTRSLRPYRWGDPLRLVHWRTSARYGELRVRELDTFRGGAAITIALDNSVGWAADHFEQAVIATASLVVFSTEQQVPVQFWSHRTGMIQGQSRILRTLAEIHPEPESHPCPQEPMLWLTAAPKSLKVLPSGSVGLVWGASSLPLGMAGKCIDGDRPLILQLQS</sequence>
<accession>A0ABT6EYG8</accession>
<keyword evidence="3" id="KW-1185">Reference proteome</keyword>
<keyword evidence="1" id="KW-1133">Transmembrane helix</keyword>
<keyword evidence="1" id="KW-0812">Transmembrane</keyword>
<dbReference type="RefSeq" id="WP_277866731.1">
    <property type="nucleotide sequence ID" value="NZ_JAKKUT010000002.1"/>
</dbReference>
<proteinExistence type="predicted"/>
<dbReference type="PANTHER" id="PTHR34351:SF1">
    <property type="entry name" value="SLR1927 PROTEIN"/>
    <property type="match status" value="1"/>
</dbReference>
<dbReference type="PANTHER" id="PTHR34351">
    <property type="entry name" value="SLR1927 PROTEIN-RELATED"/>
    <property type="match status" value="1"/>
</dbReference>
<dbReference type="Proteomes" id="UP001154265">
    <property type="component" value="Unassembled WGS sequence"/>
</dbReference>
<feature type="transmembrane region" description="Helical" evidence="1">
    <location>
        <begin position="20"/>
        <end position="37"/>
    </location>
</feature>
<evidence type="ECO:0000313" key="3">
    <source>
        <dbReference type="Proteomes" id="UP001154265"/>
    </source>
</evidence>
<organism evidence="2 3">
    <name type="scientific">Candidatus Synechococcus calcipolaris G9</name>
    <dbReference type="NCBI Taxonomy" id="1497997"/>
    <lineage>
        <taxon>Bacteria</taxon>
        <taxon>Bacillati</taxon>
        <taxon>Cyanobacteriota</taxon>
        <taxon>Cyanophyceae</taxon>
        <taxon>Synechococcales</taxon>
        <taxon>Synechococcaceae</taxon>
        <taxon>Synechococcus</taxon>
    </lineage>
</organism>
<evidence type="ECO:0000313" key="2">
    <source>
        <dbReference type="EMBL" id="MDG2990836.1"/>
    </source>
</evidence>